<dbReference type="InterPro" id="IPR051471">
    <property type="entry name" value="Bacterial_PTS_sugar_comp"/>
</dbReference>
<dbReference type="PANTHER" id="PTHR33799">
    <property type="entry name" value="PTS PERMEASE-RELATED-RELATED"/>
    <property type="match status" value="1"/>
</dbReference>
<evidence type="ECO:0000256" key="3">
    <source>
        <dbReference type="ARBA" id="ARBA00022490"/>
    </source>
</evidence>
<dbReference type="OrthoDB" id="9799827at2"/>
<evidence type="ECO:0000259" key="8">
    <source>
        <dbReference type="PROSITE" id="PS51096"/>
    </source>
</evidence>
<dbReference type="Proteomes" id="UP000298653">
    <property type="component" value="Chromosome"/>
</dbReference>
<sequence>MIGVLLVTHGEFSEAIIHSMELVFGRQEKLEALTLNHGDDVKELTRQVKETAEKLNDGDGVIVLVDLFGGSPCNVTASCLKQEGIECVTGLNLPMLISVLEGRDGSKLSELPNLAMEAGMHGIVNVKQMIG</sequence>
<dbReference type="InterPro" id="IPR036662">
    <property type="entry name" value="PTS_EIIA_man-typ_sf"/>
</dbReference>
<dbReference type="KEGG" id="arf:AR1Y2_0554"/>
<dbReference type="InterPro" id="IPR033887">
    <property type="entry name" value="PTS_IIA_man"/>
</dbReference>
<dbReference type="PANTHER" id="PTHR33799:SF1">
    <property type="entry name" value="PTS SYSTEM MANNOSE-SPECIFIC EIIAB COMPONENT-RELATED"/>
    <property type="match status" value="1"/>
</dbReference>
<evidence type="ECO:0000256" key="2">
    <source>
        <dbReference type="ARBA" id="ARBA00022448"/>
    </source>
</evidence>
<evidence type="ECO:0000256" key="4">
    <source>
        <dbReference type="ARBA" id="ARBA00022597"/>
    </source>
</evidence>
<evidence type="ECO:0000256" key="5">
    <source>
        <dbReference type="ARBA" id="ARBA00022679"/>
    </source>
</evidence>
<keyword evidence="5" id="KW-0808">Transferase</keyword>
<dbReference type="Pfam" id="PF03610">
    <property type="entry name" value="EIIA-man"/>
    <property type="match status" value="1"/>
</dbReference>
<evidence type="ECO:0000313" key="10">
    <source>
        <dbReference type="Proteomes" id="UP000298653"/>
    </source>
</evidence>
<keyword evidence="4" id="KW-0762">Sugar transport</keyword>
<dbReference type="SUPFAM" id="SSF53062">
    <property type="entry name" value="PTS system fructose IIA component-like"/>
    <property type="match status" value="1"/>
</dbReference>
<proteinExistence type="predicted"/>
<evidence type="ECO:0000256" key="7">
    <source>
        <dbReference type="ARBA" id="ARBA00022777"/>
    </source>
</evidence>
<protein>
    <submittedName>
        <fullName evidence="9">PTS system, mannose-specific IIA component</fullName>
    </submittedName>
</protein>
<keyword evidence="10" id="KW-1185">Reference proteome</keyword>
<keyword evidence="2" id="KW-0813">Transport</keyword>
<dbReference type="EMBL" id="CP040058">
    <property type="protein sequence ID" value="QCP34008.1"/>
    <property type="molecule type" value="Genomic_DNA"/>
</dbReference>
<dbReference type="AlphaFoldDB" id="A0A4P8I917"/>
<evidence type="ECO:0000256" key="6">
    <source>
        <dbReference type="ARBA" id="ARBA00022683"/>
    </source>
</evidence>
<gene>
    <name evidence="9" type="ORF">AR1Y2_0554</name>
</gene>
<name>A0A4P8I917_9FIRM</name>
<comment type="subcellular location">
    <subcellularLocation>
        <location evidence="1">Cytoplasm</location>
    </subcellularLocation>
</comment>
<dbReference type="Gene3D" id="3.40.50.510">
    <property type="entry name" value="Phosphotransferase system, mannose-type IIA component"/>
    <property type="match status" value="1"/>
</dbReference>
<dbReference type="RefSeq" id="WP_137327598.1">
    <property type="nucleotide sequence ID" value="NZ_CP040058.1"/>
</dbReference>
<dbReference type="PROSITE" id="PS51096">
    <property type="entry name" value="PTS_EIIA_TYPE_4"/>
    <property type="match status" value="1"/>
</dbReference>
<dbReference type="GO" id="GO:0016301">
    <property type="term" value="F:kinase activity"/>
    <property type="evidence" value="ECO:0007669"/>
    <property type="project" value="UniProtKB-KW"/>
</dbReference>
<organism evidence="9 10">
    <name type="scientific">Anaerostipes rhamnosivorans</name>
    <dbReference type="NCBI Taxonomy" id="1229621"/>
    <lineage>
        <taxon>Bacteria</taxon>
        <taxon>Bacillati</taxon>
        <taxon>Bacillota</taxon>
        <taxon>Clostridia</taxon>
        <taxon>Lachnospirales</taxon>
        <taxon>Lachnospiraceae</taxon>
        <taxon>Anaerostipes</taxon>
    </lineage>
</organism>
<keyword evidence="3" id="KW-0963">Cytoplasm</keyword>
<dbReference type="GO" id="GO:0016020">
    <property type="term" value="C:membrane"/>
    <property type="evidence" value="ECO:0007669"/>
    <property type="project" value="InterPro"/>
</dbReference>
<keyword evidence="6" id="KW-0598">Phosphotransferase system</keyword>
<dbReference type="GO" id="GO:0005737">
    <property type="term" value="C:cytoplasm"/>
    <property type="evidence" value="ECO:0007669"/>
    <property type="project" value="UniProtKB-SubCell"/>
</dbReference>
<accession>A0A4P8I917</accession>
<dbReference type="InterPro" id="IPR004701">
    <property type="entry name" value="PTS_EIIA_man-typ"/>
</dbReference>
<reference evidence="9 10" key="1">
    <citation type="submission" date="2019-05" db="EMBL/GenBank/DDBJ databases">
        <title>Complete genome sequencing of Anaerostipes rhamnosivorans.</title>
        <authorList>
            <person name="Bui T.P.N."/>
            <person name="de Vos W.M."/>
        </authorList>
    </citation>
    <scope>NUCLEOTIDE SEQUENCE [LARGE SCALE GENOMIC DNA]</scope>
    <source>
        <strain evidence="9 10">1y2</strain>
    </source>
</reference>
<dbReference type="CDD" id="cd00006">
    <property type="entry name" value="PTS_IIA_man"/>
    <property type="match status" value="1"/>
</dbReference>
<feature type="domain" description="PTS EIIA type-4" evidence="8">
    <location>
        <begin position="1"/>
        <end position="123"/>
    </location>
</feature>
<dbReference type="GO" id="GO:0009401">
    <property type="term" value="P:phosphoenolpyruvate-dependent sugar phosphotransferase system"/>
    <property type="evidence" value="ECO:0007669"/>
    <property type="project" value="UniProtKB-KW"/>
</dbReference>
<evidence type="ECO:0000313" key="9">
    <source>
        <dbReference type="EMBL" id="QCP34008.1"/>
    </source>
</evidence>
<keyword evidence="7" id="KW-0418">Kinase</keyword>
<evidence type="ECO:0000256" key="1">
    <source>
        <dbReference type="ARBA" id="ARBA00004496"/>
    </source>
</evidence>